<reference evidence="4 5" key="1">
    <citation type="submission" date="2012-10" db="EMBL/GenBank/DDBJ databases">
        <title>Genome sequencing of Tanticharoenia sakaeratensis NBRC 103193.</title>
        <authorList>
            <person name="Azuma Y."/>
            <person name="Hadano H."/>
            <person name="Hirakawa H."/>
            <person name="Matsushita K."/>
        </authorList>
    </citation>
    <scope>NUCLEOTIDE SEQUENCE [LARGE SCALE GENOMIC DNA]</scope>
    <source>
        <strain evidence="4 5">NBRC 103193</strain>
    </source>
</reference>
<evidence type="ECO:0000256" key="1">
    <source>
        <dbReference type="ARBA" id="ARBA00022491"/>
    </source>
</evidence>
<dbReference type="STRING" id="1231623.Tasa_055_011"/>
<keyword evidence="2" id="KW-1005">Bacterial flagellum biogenesis</keyword>
<keyword evidence="1" id="KW-0678">Repressor</keyword>
<sequence length="131" mass="14291">MAGLGIRLSAGDKLVINGAAIQFESDAQIRLANQVNFLFGRQIMAPDEVTTPARRIYFALQTAHVGTQDERRAALESARYFIETFAQETTSATARALLAEALTAAENGRGYDALRIARRIVRHEDAVLADA</sequence>
<proteinExistence type="predicted"/>
<dbReference type="GO" id="GO:0048027">
    <property type="term" value="F:mRNA 5'-UTR binding"/>
    <property type="evidence" value="ECO:0007669"/>
    <property type="project" value="InterPro"/>
</dbReference>
<keyword evidence="4" id="KW-0966">Cell projection</keyword>
<dbReference type="Pfam" id="PF07378">
    <property type="entry name" value="FlbT"/>
    <property type="match status" value="1"/>
</dbReference>
<dbReference type="GO" id="GO:0044781">
    <property type="term" value="P:bacterial-type flagellum organization"/>
    <property type="evidence" value="ECO:0007669"/>
    <property type="project" value="UniProtKB-KW"/>
</dbReference>
<keyword evidence="4" id="KW-0969">Cilium</keyword>
<name>A0A0D6MQK1_9PROT</name>
<protein>
    <submittedName>
        <fullName evidence="4">Flagellar FlbT</fullName>
    </submittedName>
</protein>
<dbReference type="InterPro" id="IPR009967">
    <property type="entry name" value="Flagellum_FlbT"/>
</dbReference>
<dbReference type="GO" id="GO:0006402">
    <property type="term" value="P:mRNA catabolic process"/>
    <property type="evidence" value="ECO:0007669"/>
    <property type="project" value="InterPro"/>
</dbReference>
<dbReference type="EMBL" id="BALE01000055">
    <property type="protein sequence ID" value="GAN55680.1"/>
    <property type="molecule type" value="Genomic_DNA"/>
</dbReference>
<dbReference type="OrthoDB" id="8561314at2"/>
<evidence type="ECO:0000256" key="3">
    <source>
        <dbReference type="ARBA" id="ARBA00022884"/>
    </source>
</evidence>
<keyword evidence="4" id="KW-0282">Flagellum</keyword>
<dbReference type="RefSeq" id="WP_048851065.1">
    <property type="nucleotide sequence ID" value="NZ_BALE01000055.1"/>
</dbReference>
<evidence type="ECO:0000256" key="2">
    <source>
        <dbReference type="ARBA" id="ARBA00022795"/>
    </source>
</evidence>
<accession>A0A0D6MQK1</accession>
<evidence type="ECO:0000313" key="4">
    <source>
        <dbReference type="EMBL" id="GAN55680.1"/>
    </source>
</evidence>
<keyword evidence="3" id="KW-0694">RNA-binding</keyword>
<dbReference type="Proteomes" id="UP000032679">
    <property type="component" value="Unassembled WGS sequence"/>
</dbReference>
<organism evidence="4 5">
    <name type="scientific">Tanticharoenia sakaeratensis NBRC 103193</name>
    <dbReference type="NCBI Taxonomy" id="1231623"/>
    <lineage>
        <taxon>Bacteria</taxon>
        <taxon>Pseudomonadati</taxon>
        <taxon>Pseudomonadota</taxon>
        <taxon>Alphaproteobacteria</taxon>
        <taxon>Acetobacterales</taxon>
        <taxon>Acetobacteraceae</taxon>
        <taxon>Tanticharoenia</taxon>
    </lineage>
</organism>
<comment type="caution">
    <text evidence="4">The sequence shown here is derived from an EMBL/GenBank/DDBJ whole genome shotgun (WGS) entry which is preliminary data.</text>
</comment>
<evidence type="ECO:0000313" key="5">
    <source>
        <dbReference type="Proteomes" id="UP000032679"/>
    </source>
</evidence>
<dbReference type="GO" id="GO:1902209">
    <property type="term" value="P:negative regulation of bacterial-type flagellum assembly"/>
    <property type="evidence" value="ECO:0007669"/>
    <property type="project" value="InterPro"/>
</dbReference>
<gene>
    <name evidence="4" type="ORF">Tasa_055_011</name>
</gene>
<dbReference type="AlphaFoldDB" id="A0A0D6MQK1"/>
<keyword evidence="5" id="KW-1185">Reference proteome</keyword>